<dbReference type="AlphaFoldDB" id="A0A391P050"/>
<dbReference type="EMBL" id="BDIP01000166">
    <property type="protein sequence ID" value="GCA62102.1"/>
    <property type="molecule type" value="Genomic_DNA"/>
</dbReference>
<sequence>MRHCRTIAAITLLAGAVAAAVFVHQKHPECLPKCCCPFHKCCKAEETEAEVEAEPVAEVEAEVEAVAEE</sequence>
<accession>A0A391P050</accession>
<feature type="chain" id="PRO_5017175591" evidence="1">
    <location>
        <begin position="20"/>
        <end position="69"/>
    </location>
</feature>
<protein>
    <submittedName>
        <fullName evidence="2">Uncharacterized protein</fullName>
    </submittedName>
</protein>
<dbReference type="Proteomes" id="UP000265618">
    <property type="component" value="Unassembled WGS sequence"/>
</dbReference>
<gene>
    <name evidence="2" type="ORF">KIPB_001217</name>
</gene>
<evidence type="ECO:0000313" key="3">
    <source>
        <dbReference type="Proteomes" id="UP000265618"/>
    </source>
</evidence>
<proteinExistence type="predicted"/>
<comment type="caution">
    <text evidence="2">The sequence shown here is derived from an EMBL/GenBank/DDBJ whole genome shotgun (WGS) entry which is preliminary data.</text>
</comment>
<organism evidence="2 3">
    <name type="scientific">Kipferlia bialata</name>
    <dbReference type="NCBI Taxonomy" id="797122"/>
    <lineage>
        <taxon>Eukaryota</taxon>
        <taxon>Metamonada</taxon>
        <taxon>Carpediemonas-like organisms</taxon>
        <taxon>Kipferlia</taxon>
    </lineage>
</organism>
<evidence type="ECO:0000256" key="1">
    <source>
        <dbReference type="SAM" id="SignalP"/>
    </source>
</evidence>
<reference evidence="2 3" key="1">
    <citation type="journal article" date="2018" name="PLoS ONE">
        <title>The draft genome of Kipferlia bialata reveals reductive genome evolution in fornicate parasites.</title>
        <authorList>
            <person name="Tanifuji G."/>
            <person name="Takabayashi S."/>
            <person name="Kume K."/>
            <person name="Takagi M."/>
            <person name="Nakayama T."/>
            <person name="Kamikawa R."/>
            <person name="Inagaki Y."/>
            <person name="Hashimoto T."/>
        </authorList>
    </citation>
    <scope>NUCLEOTIDE SEQUENCE [LARGE SCALE GENOMIC DNA]</scope>
    <source>
        <strain evidence="2">NY0173</strain>
    </source>
</reference>
<feature type="signal peptide" evidence="1">
    <location>
        <begin position="1"/>
        <end position="19"/>
    </location>
</feature>
<name>A0A391P050_9EUKA</name>
<evidence type="ECO:0000313" key="2">
    <source>
        <dbReference type="EMBL" id="GCA62102.1"/>
    </source>
</evidence>
<keyword evidence="1" id="KW-0732">Signal</keyword>
<keyword evidence="3" id="KW-1185">Reference proteome</keyword>